<reference evidence="3" key="1">
    <citation type="submission" date="2018-11" db="EMBL/GenBank/DDBJ databases">
        <authorList>
            <consortium name="Genoscope - CEA"/>
            <person name="William W."/>
        </authorList>
    </citation>
    <scope>NUCLEOTIDE SEQUENCE</scope>
</reference>
<organism evidence="3">
    <name type="scientific">Brassica campestris</name>
    <name type="common">Field mustard</name>
    <dbReference type="NCBI Taxonomy" id="3711"/>
    <lineage>
        <taxon>Eukaryota</taxon>
        <taxon>Viridiplantae</taxon>
        <taxon>Streptophyta</taxon>
        <taxon>Embryophyta</taxon>
        <taxon>Tracheophyta</taxon>
        <taxon>Spermatophyta</taxon>
        <taxon>Magnoliopsida</taxon>
        <taxon>eudicotyledons</taxon>
        <taxon>Gunneridae</taxon>
        <taxon>Pentapetalae</taxon>
        <taxon>rosids</taxon>
        <taxon>malvids</taxon>
        <taxon>Brassicales</taxon>
        <taxon>Brassicaceae</taxon>
        <taxon>Brassiceae</taxon>
        <taxon>Brassica</taxon>
    </lineage>
</organism>
<proteinExistence type="predicted"/>
<feature type="non-terminal residue" evidence="3">
    <location>
        <position position="200"/>
    </location>
</feature>
<feature type="region of interest" description="Disordered" evidence="1">
    <location>
        <begin position="80"/>
        <end position="200"/>
    </location>
</feature>
<dbReference type="EMBL" id="LR031571">
    <property type="protein sequence ID" value="VDC76043.1"/>
    <property type="molecule type" value="Genomic_DNA"/>
</dbReference>
<accession>A0A3P5ZNE2</accession>
<name>A0A3P5ZNE2_BRACM</name>
<evidence type="ECO:0000313" key="3">
    <source>
        <dbReference type="EMBL" id="VDC76043.1"/>
    </source>
</evidence>
<dbReference type="AlphaFoldDB" id="A0A3P5ZNE2"/>
<evidence type="ECO:0000256" key="1">
    <source>
        <dbReference type="SAM" id="MobiDB-lite"/>
    </source>
</evidence>
<feature type="compositionally biased region" description="Polar residues" evidence="1">
    <location>
        <begin position="150"/>
        <end position="178"/>
    </location>
</feature>
<sequence length="200" mass="22175">MEDLQEVTRQYMNCPIEAAARRQRVLHSDAQWQMEETVDRILSAAVASYQAMHSSPPPQETAAAIRTTQPVSNLASLRAENNEAADQPEEAQEESNSAEKKTTLQRTNRRRVKPARLRSTGTSPLTLHGACSRKRNFTRGQRSPDRKSSANDTTITNTQQDGNQRNVAGPSNLTNQPNIRLIPAISKKKKGFSHTSTPVS</sequence>
<gene>
    <name evidence="3" type="ORF">BRAA01T02545Z</name>
    <name evidence="2" type="ORF">BRAPAZ1V2_A01P27300.2</name>
</gene>
<dbReference type="Proteomes" id="UP000694005">
    <property type="component" value="Chromosome A01"/>
</dbReference>
<evidence type="ECO:0000313" key="2">
    <source>
        <dbReference type="EMBL" id="CAG7888654.1"/>
    </source>
</evidence>
<protein>
    <submittedName>
        <fullName evidence="2">Uncharacterized protein</fullName>
    </submittedName>
</protein>
<feature type="compositionally biased region" description="Basic residues" evidence="1">
    <location>
        <begin position="107"/>
        <end position="116"/>
    </location>
</feature>
<dbReference type="Gramene" id="A01p27300.2_BraZ1">
    <property type="protein sequence ID" value="A01p27300.2_BraZ1.CDS.1"/>
    <property type="gene ID" value="A01g27300.2_BraZ1"/>
</dbReference>
<dbReference type="EMBL" id="LS974617">
    <property type="protein sequence ID" value="CAG7888654.1"/>
    <property type="molecule type" value="Genomic_DNA"/>
</dbReference>